<evidence type="ECO:0000256" key="2">
    <source>
        <dbReference type="ARBA" id="ARBA00022821"/>
    </source>
</evidence>
<evidence type="ECO:0000313" key="6">
    <source>
        <dbReference type="Proteomes" id="UP000019116"/>
    </source>
</evidence>
<proteinExistence type="predicted"/>
<dbReference type="PANTHER" id="PTHR23155">
    <property type="entry name" value="DISEASE RESISTANCE PROTEIN RP"/>
    <property type="match status" value="1"/>
</dbReference>
<reference evidence="5" key="2">
    <citation type="submission" date="2018-10" db="UniProtKB">
        <authorList>
            <consortium name="EnsemblPlants"/>
        </authorList>
    </citation>
    <scope>IDENTIFICATION</scope>
</reference>
<dbReference type="OrthoDB" id="1060944at2759"/>
<dbReference type="InterPro" id="IPR044974">
    <property type="entry name" value="Disease_R_plants"/>
</dbReference>
<dbReference type="EnsemblPlants" id="TraesCS7B02G477400.1">
    <property type="protein sequence ID" value="TraesCS7B02G477400.1.cds1"/>
    <property type="gene ID" value="TraesCS7B02G477400"/>
</dbReference>
<dbReference type="GO" id="GO:0002758">
    <property type="term" value="P:innate immune response-activating signaling pathway"/>
    <property type="evidence" value="ECO:0007669"/>
    <property type="project" value="UniProtKB-ARBA"/>
</dbReference>
<dbReference type="PANTHER" id="PTHR23155:SF1137">
    <property type="entry name" value="OS08G0387700 PROTEIN"/>
    <property type="match status" value="1"/>
</dbReference>
<dbReference type="InterPro" id="IPR032675">
    <property type="entry name" value="LRR_dom_sf"/>
</dbReference>
<dbReference type="Gene3D" id="1.10.10.10">
    <property type="entry name" value="Winged helix-like DNA-binding domain superfamily/Winged helix DNA-binding domain"/>
    <property type="match status" value="1"/>
</dbReference>
<dbReference type="Gramene" id="TraesCS7B03G1284300.1">
    <property type="protein sequence ID" value="TraesCS7B03G1284300.1.CDS1"/>
    <property type="gene ID" value="TraesCS7B03G1284300"/>
</dbReference>
<feature type="domain" description="Disease resistance R13L4/SHOC-2-like LRR" evidence="4">
    <location>
        <begin position="143"/>
        <end position="498"/>
    </location>
</feature>
<dbReference type="InterPro" id="IPR055414">
    <property type="entry name" value="LRR_R13L4/SHOC2-like"/>
</dbReference>
<dbReference type="SUPFAM" id="SSF52058">
    <property type="entry name" value="L domain-like"/>
    <property type="match status" value="1"/>
</dbReference>
<dbReference type="SMR" id="A0A3B6SU59"/>
<dbReference type="Gramene" id="TraesCAD_scaffold_032059_01G000200.1">
    <property type="protein sequence ID" value="TraesCAD_scaffold_032059_01G000200.1"/>
    <property type="gene ID" value="TraesCAD_scaffold_032059_01G000200"/>
</dbReference>
<dbReference type="InterPro" id="IPR058922">
    <property type="entry name" value="WHD_DRP"/>
</dbReference>
<evidence type="ECO:0008006" key="7">
    <source>
        <dbReference type="Google" id="ProtNLM"/>
    </source>
</evidence>
<dbReference type="AlphaFoldDB" id="A0A3B6SU59"/>
<dbReference type="Pfam" id="PF23559">
    <property type="entry name" value="WHD_DRP"/>
    <property type="match status" value="1"/>
</dbReference>
<dbReference type="GO" id="GO:0009626">
    <property type="term" value="P:plant-type hypersensitive response"/>
    <property type="evidence" value="ECO:0007669"/>
    <property type="project" value="UniProtKB-ARBA"/>
</dbReference>
<evidence type="ECO:0000259" key="4">
    <source>
        <dbReference type="Pfam" id="PF23598"/>
    </source>
</evidence>
<dbReference type="STRING" id="4565.A0A3B6SU59"/>
<evidence type="ECO:0000256" key="1">
    <source>
        <dbReference type="ARBA" id="ARBA00022737"/>
    </source>
</evidence>
<dbReference type="Gramene" id="TraesCS7B02G477400.1">
    <property type="protein sequence ID" value="TraesCS7B02G477400.1.cds1"/>
    <property type="gene ID" value="TraesCS7B02G477400"/>
</dbReference>
<protein>
    <recommendedName>
        <fullName evidence="7">NB-ARC domain-containing protein</fullName>
    </recommendedName>
</protein>
<reference evidence="5" key="1">
    <citation type="submission" date="2018-08" db="EMBL/GenBank/DDBJ databases">
        <authorList>
            <person name="Rossello M."/>
        </authorList>
    </citation>
    <scope>NUCLEOTIDE SEQUENCE [LARGE SCALE GENOMIC DNA]</scope>
    <source>
        <strain evidence="5">cv. Chinese Spring</strain>
    </source>
</reference>
<dbReference type="Gene3D" id="3.80.10.10">
    <property type="entry name" value="Ribonuclease Inhibitor"/>
    <property type="match status" value="1"/>
</dbReference>
<dbReference type="FunFam" id="1.10.10.10:FF:000322">
    <property type="entry name" value="Probable disease resistance protein At1g63360"/>
    <property type="match status" value="1"/>
</dbReference>
<dbReference type="Proteomes" id="UP000019116">
    <property type="component" value="Chromosome 7B"/>
</dbReference>
<dbReference type="InterPro" id="IPR036388">
    <property type="entry name" value="WH-like_DNA-bd_sf"/>
</dbReference>
<keyword evidence="2" id="KW-0611">Plant defense</keyword>
<accession>A0A3B6SU59</accession>
<organism evidence="5">
    <name type="scientific">Triticum aestivum</name>
    <name type="common">Wheat</name>
    <dbReference type="NCBI Taxonomy" id="4565"/>
    <lineage>
        <taxon>Eukaryota</taxon>
        <taxon>Viridiplantae</taxon>
        <taxon>Streptophyta</taxon>
        <taxon>Embryophyta</taxon>
        <taxon>Tracheophyta</taxon>
        <taxon>Spermatophyta</taxon>
        <taxon>Magnoliopsida</taxon>
        <taxon>Liliopsida</taxon>
        <taxon>Poales</taxon>
        <taxon>Poaceae</taxon>
        <taxon>BOP clade</taxon>
        <taxon>Pooideae</taxon>
        <taxon>Triticodae</taxon>
        <taxon>Triticeae</taxon>
        <taxon>Triticinae</taxon>
        <taxon>Triticum</taxon>
    </lineage>
</organism>
<dbReference type="OMA" id="WRISCEE"/>
<sequence>MIHIKLISYWDLPHQLKTCLLYLCIYPEDWRISCEELKWKWIAEGFIATKHGSLYQDAESCFNELVNRRLIHLVAADGFEKKYCQVHDMVLDLIISLSDQENFATILNSICNSLPNKIHRISLQSSGHEQKGVIQAITRSKLHVRSLNLFGETKKIPPLVDFQSMHVLDICVNYESWENKDIRNIGSFYQLRYLRIQNAGITKLPEDIGKLQHLETLDLQDTLIQELPSTTAQLKNLMRLFVRFKCVLFANMSGSMRALEEVSDICIVDNPEKFLEELVHLTKLRKIMMTGSWTECYGERLASYLKGLGNDSLQYLFNRGQIGEYLFSDPCSTFPNLQNLVLVLPLMRVPKGMASLTNIIKLDIQVRLFDDEGLHILMGMPSLANLRLDVLDQLAGALTISRNGFKLLVVFHYTINADGTTGIKFAAGAMPALRCLELTWKARYFPLRTSDGADVGLELLSSLAEIQVETSCYDATLDEVEGVEGFVAKAIALYPNHLQIGLSRRHEEMIMTTEKSENEEEESRRRARVISFLCTASYDLLICPSFPPQ</sequence>
<keyword evidence="6" id="KW-1185">Reference proteome</keyword>
<evidence type="ECO:0000313" key="5">
    <source>
        <dbReference type="EnsemblPlants" id="TraesCS7B02G477400.1.cds1"/>
    </source>
</evidence>
<feature type="domain" description="Disease resistance protein winged helix" evidence="3">
    <location>
        <begin position="25"/>
        <end position="94"/>
    </location>
</feature>
<dbReference type="GO" id="GO:0042742">
    <property type="term" value="P:defense response to bacterium"/>
    <property type="evidence" value="ECO:0007669"/>
    <property type="project" value="UniProtKB-ARBA"/>
</dbReference>
<dbReference type="Pfam" id="PF23598">
    <property type="entry name" value="LRR_14"/>
    <property type="match status" value="1"/>
</dbReference>
<name>A0A3B6SU59_WHEAT</name>
<keyword evidence="1" id="KW-0677">Repeat</keyword>
<evidence type="ECO:0000259" key="3">
    <source>
        <dbReference type="Pfam" id="PF23559"/>
    </source>
</evidence>